<protein>
    <submittedName>
        <fullName evidence="1">Uncharacterized protein</fullName>
    </submittedName>
</protein>
<sequence>MEPVGGHKTSVIEEDMSGSLAGSQDLIIKAHIALNKLLTIGLDEFYERHDPFYCETRLGRRGLRRLCRPSRRKGTELMTSR</sequence>
<name>A0A4C2A8V3_EUMVA</name>
<comment type="caution">
    <text evidence="1">The sequence shown here is derived from an EMBL/GenBank/DDBJ whole genome shotgun (WGS) entry which is preliminary data.</text>
</comment>
<evidence type="ECO:0000313" key="2">
    <source>
        <dbReference type="Proteomes" id="UP000299102"/>
    </source>
</evidence>
<keyword evidence="2" id="KW-1185">Reference proteome</keyword>
<dbReference type="EMBL" id="BGZK01002614">
    <property type="protein sequence ID" value="GBP95317.1"/>
    <property type="molecule type" value="Genomic_DNA"/>
</dbReference>
<proteinExistence type="predicted"/>
<accession>A0A4C2A8V3</accession>
<dbReference type="Proteomes" id="UP000299102">
    <property type="component" value="Unassembled WGS sequence"/>
</dbReference>
<evidence type="ECO:0000313" key="1">
    <source>
        <dbReference type="EMBL" id="GBP95317.1"/>
    </source>
</evidence>
<dbReference type="AlphaFoldDB" id="A0A4C2A8V3"/>
<reference evidence="1 2" key="1">
    <citation type="journal article" date="2019" name="Commun. Biol.">
        <title>The bagworm genome reveals a unique fibroin gene that provides high tensile strength.</title>
        <authorList>
            <person name="Kono N."/>
            <person name="Nakamura H."/>
            <person name="Ohtoshi R."/>
            <person name="Tomita M."/>
            <person name="Numata K."/>
            <person name="Arakawa K."/>
        </authorList>
    </citation>
    <scope>NUCLEOTIDE SEQUENCE [LARGE SCALE GENOMIC DNA]</scope>
</reference>
<organism evidence="1 2">
    <name type="scientific">Eumeta variegata</name>
    <name type="common">Bagworm moth</name>
    <name type="synonym">Eumeta japonica</name>
    <dbReference type="NCBI Taxonomy" id="151549"/>
    <lineage>
        <taxon>Eukaryota</taxon>
        <taxon>Metazoa</taxon>
        <taxon>Ecdysozoa</taxon>
        <taxon>Arthropoda</taxon>
        <taxon>Hexapoda</taxon>
        <taxon>Insecta</taxon>
        <taxon>Pterygota</taxon>
        <taxon>Neoptera</taxon>
        <taxon>Endopterygota</taxon>
        <taxon>Lepidoptera</taxon>
        <taxon>Glossata</taxon>
        <taxon>Ditrysia</taxon>
        <taxon>Tineoidea</taxon>
        <taxon>Psychidae</taxon>
        <taxon>Oiketicinae</taxon>
        <taxon>Eumeta</taxon>
    </lineage>
</organism>
<gene>
    <name evidence="1" type="ORF">EVAR_100286_1</name>
</gene>